<dbReference type="EMBL" id="JBAMIC010000021">
    <property type="protein sequence ID" value="KAK7092712.1"/>
    <property type="molecule type" value="Genomic_DNA"/>
</dbReference>
<dbReference type="SUPFAM" id="SSF53098">
    <property type="entry name" value="Ribonuclease H-like"/>
    <property type="match status" value="1"/>
</dbReference>
<evidence type="ECO:0000259" key="2">
    <source>
        <dbReference type="PROSITE" id="PS50994"/>
    </source>
</evidence>
<proteinExistence type="predicted"/>
<dbReference type="FunFam" id="1.10.340.70:FF:000003">
    <property type="entry name" value="Protein CBG25708"/>
    <property type="match status" value="1"/>
</dbReference>
<dbReference type="FunFam" id="3.30.420.10:FF:000063">
    <property type="entry name" value="Retrovirus-related Pol polyprotein from transposon 297-like Protein"/>
    <property type="match status" value="1"/>
</dbReference>
<keyword evidence="4" id="KW-1185">Reference proteome</keyword>
<dbReference type="PANTHER" id="PTHR37984:SF7">
    <property type="entry name" value="INTEGRASE CATALYTIC DOMAIN-CONTAINING PROTEIN"/>
    <property type="match status" value="1"/>
</dbReference>
<evidence type="ECO:0000313" key="4">
    <source>
        <dbReference type="Proteomes" id="UP001374579"/>
    </source>
</evidence>
<name>A0AAN9ATC0_9CAEN</name>
<sequence length="419" mass="47340">MEKLREATQQNQELHQLKAAIQNGWPEQRQECPQNILECCNYRDELSIIDGIILKGEKIFIPLSFRPDMLRNIHSSHLGIEKTKQRAREILFWPGMSTDIHQLVASCHICNKHQKANPKEPLVPHSIPSRPWQKVATDLFTWDKKDYLVTVDYYSRYFEVNQLHSTTSSAVIRKLSAHFARHGIPETLVSDNGPQYSAAKFENFATTWDFQHVTSSPGYPQSNGLAERTVQTVKHIMTKAKASGASALQGILEYRNSPVDNIASPAKLLMGRRLRSILPTTKQHLQPKTITDAGITIRREEKQAKMKQYYDRGSKLLPPVKLGETVQVQLAKGSEWQPATITAQSSELRLFVVETSNGSTYRRNRSFLKKTTPLPPETISPTPTTLSDIPPDVAPTAPTHGVYITKSGRRIKAPDKMDM</sequence>
<feature type="domain" description="Integrase catalytic" evidence="2">
    <location>
        <begin position="127"/>
        <end position="287"/>
    </location>
</feature>
<protein>
    <recommendedName>
        <fullName evidence="2">Integrase catalytic domain-containing protein</fullName>
    </recommendedName>
</protein>
<dbReference type="Proteomes" id="UP001374579">
    <property type="component" value="Unassembled WGS sequence"/>
</dbReference>
<dbReference type="PANTHER" id="PTHR37984">
    <property type="entry name" value="PROTEIN CBG26694"/>
    <property type="match status" value="1"/>
</dbReference>
<organism evidence="3 4">
    <name type="scientific">Littorina saxatilis</name>
    <dbReference type="NCBI Taxonomy" id="31220"/>
    <lineage>
        <taxon>Eukaryota</taxon>
        <taxon>Metazoa</taxon>
        <taxon>Spiralia</taxon>
        <taxon>Lophotrochozoa</taxon>
        <taxon>Mollusca</taxon>
        <taxon>Gastropoda</taxon>
        <taxon>Caenogastropoda</taxon>
        <taxon>Littorinimorpha</taxon>
        <taxon>Littorinoidea</taxon>
        <taxon>Littorinidae</taxon>
        <taxon>Littorina</taxon>
    </lineage>
</organism>
<dbReference type="InterPro" id="IPR050951">
    <property type="entry name" value="Retrovirus_Pol_polyprotein"/>
</dbReference>
<dbReference type="InterPro" id="IPR036397">
    <property type="entry name" value="RNaseH_sf"/>
</dbReference>
<dbReference type="GO" id="GO:0003676">
    <property type="term" value="F:nucleic acid binding"/>
    <property type="evidence" value="ECO:0007669"/>
    <property type="project" value="InterPro"/>
</dbReference>
<dbReference type="InterPro" id="IPR041588">
    <property type="entry name" value="Integrase_H2C2"/>
</dbReference>
<dbReference type="Gene3D" id="3.30.420.10">
    <property type="entry name" value="Ribonuclease H-like superfamily/Ribonuclease H"/>
    <property type="match status" value="1"/>
</dbReference>
<feature type="region of interest" description="Disordered" evidence="1">
    <location>
        <begin position="370"/>
        <end position="400"/>
    </location>
</feature>
<dbReference type="InterPro" id="IPR001584">
    <property type="entry name" value="Integrase_cat-core"/>
</dbReference>
<dbReference type="Pfam" id="PF17921">
    <property type="entry name" value="Integrase_H2C2"/>
    <property type="match status" value="1"/>
</dbReference>
<dbReference type="InterPro" id="IPR012337">
    <property type="entry name" value="RNaseH-like_sf"/>
</dbReference>
<dbReference type="Pfam" id="PF00665">
    <property type="entry name" value="rve"/>
    <property type="match status" value="1"/>
</dbReference>
<gene>
    <name evidence="3" type="ORF">V1264_008415</name>
</gene>
<evidence type="ECO:0000313" key="3">
    <source>
        <dbReference type="EMBL" id="KAK7092712.1"/>
    </source>
</evidence>
<accession>A0AAN9ATC0</accession>
<dbReference type="PROSITE" id="PS50994">
    <property type="entry name" value="INTEGRASE"/>
    <property type="match status" value="1"/>
</dbReference>
<reference evidence="3 4" key="1">
    <citation type="submission" date="2024-02" db="EMBL/GenBank/DDBJ databases">
        <title>Chromosome-scale genome assembly of the rough periwinkle Littorina saxatilis.</title>
        <authorList>
            <person name="De Jode A."/>
            <person name="Faria R."/>
            <person name="Formenti G."/>
            <person name="Sims Y."/>
            <person name="Smith T.P."/>
            <person name="Tracey A."/>
            <person name="Wood J.M.D."/>
            <person name="Zagrodzka Z.B."/>
            <person name="Johannesson K."/>
            <person name="Butlin R.K."/>
            <person name="Leder E.H."/>
        </authorList>
    </citation>
    <scope>NUCLEOTIDE SEQUENCE [LARGE SCALE GENOMIC DNA]</scope>
    <source>
        <strain evidence="3">Snail1</strain>
        <tissue evidence="3">Muscle</tissue>
    </source>
</reference>
<dbReference type="Gene3D" id="1.10.340.70">
    <property type="match status" value="1"/>
</dbReference>
<comment type="caution">
    <text evidence="3">The sequence shown here is derived from an EMBL/GenBank/DDBJ whole genome shotgun (WGS) entry which is preliminary data.</text>
</comment>
<evidence type="ECO:0000256" key="1">
    <source>
        <dbReference type="SAM" id="MobiDB-lite"/>
    </source>
</evidence>
<dbReference type="GO" id="GO:0015074">
    <property type="term" value="P:DNA integration"/>
    <property type="evidence" value="ECO:0007669"/>
    <property type="project" value="InterPro"/>
</dbReference>
<dbReference type="AlphaFoldDB" id="A0AAN9ATC0"/>